<evidence type="ECO:0000256" key="6">
    <source>
        <dbReference type="SAM" id="MobiDB-lite"/>
    </source>
</evidence>
<gene>
    <name evidence="7" type="ORF">HaLaN_19096</name>
</gene>
<dbReference type="Pfam" id="PF00285">
    <property type="entry name" value="Citrate_synt"/>
    <property type="match status" value="1"/>
</dbReference>
<sequence>MQATSAAALRLSVLSQQLSAAQLQGEQHWQAAQVSRHDTKAEDENRPAPGGGRGTLTVVDNRSGKKYTIEISEGGTINASAMKQIKAGGDGVGLRAYDPGYTNTTAVISRISYIDGDKGILRYRGYPIEELAEKAHMLETAYLVLFGDLPTQSQLATFQEAVMRHSGLPPAVEAAVAALPPDSHPMGVLLTGLCALSTVHPEQNPAIAGQNIYNSREVQDKQIVRLLGKVPTLAALAYHKCTGRKAAPPNQRLGYTENFLYMLDGDNSATSYRPNPKLVRALDIMFILHAEHEMNCSTAAVRHLASSGVDVFTAVAGAVGALYGPLHGGANEAVLRMLARIGKLENIPAFIAGVKAKKEKLFGFGHRVYRNFDPRAKIIKEVAEEVFSSIAGRDPLIEIAKALQDAALSDEYFVSRKLYPNVDFYSGLVYRAMGFPPQFFTVLFAVPR</sequence>
<dbReference type="GO" id="GO:0005975">
    <property type="term" value="P:carbohydrate metabolic process"/>
    <property type="evidence" value="ECO:0007669"/>
    <property type="project" value="TreeGrafter"/>
</dbReference>
<dbReference type="AlphaFoldDB" id="A0A699ZID2"/>
<dbReference type="PANTHER" id="PTHR11739:SF4">
    <property type="entry name" value="CITRATE SYNTHASE, PEROXISOMAL"/>
    <property type="match status" value="1"/>
</dbReference>
<evidence type="ECO:0000256" key="2">
    <source>
        <dbReference type="ARBA" id="ARBA00010566"/>
    </source>
</evidence>
<dbReference type="InterPro" id="IPR036969">
    <property type="entry name" value="Citrate_synthase_sf"/>
</dbReference>
<dbReference type="FunFam" id="1.10.580.10:FF:000005">
    <property type="entry name" value="Citrate synthase"/>
    <property type="match status" value="1"/>
</dbReference>
<dbReference type="GO" id="GO:0006099">
    <property type="term" value="P:tricarboxylic acid cycle"/>
    <property type="evidence" value="ECO:0007669"/>
    <property type="project" value="UniProtKB-KW"/>
</dbReference>
<dbReference type="InterPro" id="IPR016143">
    <property type="entry name" value="Citrate_synth-like_sm_a-sub"/>
</dbReference>
<feature type="compositionally biased region" description="Basic and acidic residues" evidence="6">
    <location>
        <begin position="35"/>
        <end position="46"/>
    </location>
</feature>
<feature type="region of interest" description="Disordered" evidence="6">
    <location>
        <begin position="29"/>
        <end position="59"/>
    </location>
</feature>
<dbReference type="PROSITE" id="PS00480">
    <property type="entry name" value="CITRATE_SYNTHASE"/>
    <property type="match status" value="1"/>
</dbReference>
<evidence type="ECO:0000313" key="7">
    <source>
        <dbReference type="EMBL" id="GFH21735.1"/>
    </source>
</evidence>
<accession>A0A699ZID2</accession>
<evidence type="ECO:0000256" key="5">
    <source>
        <dbReference type="RuleBase" id="RU000441"/>
    </source>
</evidence>
<keyword evidence="4 5" id="KW-0808">Transferase</keyword>
<name>A0A699ZID2_HAELA</name>
<dbReference type="GO" id="GO:0006635">
    <property type="term" value="P:fatty acid beta-oxidation"/>
    <property type="evidence" value="ECO:0007669"/>
    <property type="project" value="UniProtKB-ARBA"/>
</dbReference>
<evidence type="ECO:0000256" key="3">
    <source>
        <dbReference type="ARBA" id="ARBA00022532"/>
    </source>
</evidence>
<evidence type="ECO:0000256" key="1">
    <source>
        <dbReference type="ARBA" id="ARBA00005007"/>
    </source>
</evidence>
<keyword evidence="3" id="KW-0816">Tricarboxylic acid cycle</keyword>
<protein>
    <recommendedName>
        <fullName evidence="5">Citrate synthase</fullName>
    </recommendedName>
</protein>
<dbReference type="GO" id="GO:0005759">
    <property type="term" value="C:mitochondrial matrix"/>
    <property type="evidence" value="ECO:0007669"/>
    <property type="project" value="TreeGrafter"/>
</dbReference>
<dbReference type="Gene3D" id="1.10.580.10">
    <property type="entry name" value="Citrate Synthase, domain 1"/>
    <property type="match status" value="1"/>
</dbReference>
<evidence type="ECO:0000313" key="8">
    <source>
        <dbReference type="Proteomes" id="UP000485058"/>
    </source>
</evidence>
<evidence type="ECO:0000256" key="4">
    <source>
        <dbReference type="ARBA" id="ARBA00022679"/>
    </source>
</evidence>
<proteinExistence type="inferred from homology"/>
<dbReference type="PRINTS" id="PR00143">
    <property type="entry name" value="CITRTSNTHASE"/>
</dbReference>
<dbReference type="GO" id="GO:0046912">
    <property type="term" value="F:acyltransferase activity, acyl groups converted into alkyl on transfer"/>
    <property type="evidence" value="ECO:0007669"/>
    <property type="project" value="InterPro"/>
</dbReference>
<dbReference type="Proteomes" id="UP000485058">
    <property type="component" value="Unassembled WGS sequence"/>
</dbReference>
<comment type="similarity">
    <text evidence="2 5">Belongs to the citrate synthase family.</text>
</comment>
<dbReference type="PANTHER" id="PTHR11739">
    <property type="entry name" value="CITRATE SYNTHASE"/>
    <property type="match status" value="1"/>
</dbReference>
<dbReference type="FunFam" id="1.10.230.10:FF:000002">
    <property type="entry name" value="Citrate synthase"/>
    <property type="match status" value="1"/>
</dbReference>
<dbReference type="SUPFAM" id="SSF48256">
    <property type="entry name" value="Citrate synthase"/>
    <property type="match status" value="1"/>
</dbReference>
<comment type="caution">
    <text evidence="7">The sequence shown here is derived from an EMBL/GenBank/DDBJ whole genome shotgun (WGS) entry which is preliminary data.</text>
</comment>
<dbReference type="InterPro" id="IPR002020">
    <property type="entry name" value="Citrate_synthase"/>
</dbReference>
<reference evidence="7 8" key="1">
    <citation type="submission" date="2020-02" db="EMBL/GenBank/DDBJ databases">
        <title>Draft genome sequence of Haematococcus lacustris strain NIES-144.</title>
        <authorList>
            <person name="Morimoto D."/>
            <person name="Nakagawa S."/>
            <person name="Yoshida T."/>
            <person name="Sawayama S."/>
        </authorList>
    </citation>
    <scope>NUCLEOTIDE SEQUENCE [LARGE SCALE GENOMIC DNA]</scope>
    <source>
        <strain evidence="7 8">NIES-144</strain>
    </source>
</reference>
<dbReference type="Gene3D" id="1.10.230.10">
    <property type="entry name" value="Cytochrome P450-Terp, domain 2"/>
    <property type="match status" value="1"/>
</dbReference>
<keyword evidence="8" id="KW-1185">Reference proteome</keyword>
<comment type="pathway">
    <text evidence="1">Carbohydrate metabolism.</text>
</comment>
<organism evidence="7 8">
    <name type="scientific">Haematococcus lacustris</name>
    <name type="common">Green alga</name>
    <name type="synonym">Haematococcus pluvialis</name>
    <dbReference type="NCBI Taxonomy" id="44745"/>
    <lineage>
        <taxon>Eukaryota</taxon>
        <taxon>Viridiplantae</taxon>
        <taxon>Chlorophyta</taxon>
        <taxon>core chlorophytes</taxon>
        <taxon>Chlorophyceae</taxon>
        <taxon>CS clade</taxon>
        <taxon>Chlamydomonadales</taxon>
        <taxon>Haematococcaceae</taxon>
        <taxon>Haematococcus</taxon>
    </lineage>
</organism>
<dbReference type="InterPro" id="IPR019810">
    <property type="entry name" value="Citrate_synthase_AS"/>
</dbReference>
<dbReference type="EMBL" id="BLLF01001896">
    <property type="protein sequence ID" value="GFH21735.1"/>
    <property type="molecule type" value="Genomic_DNA"/>
</dbReference>
<dbReference type="InterPro" id="IPR016142">
    <property type="entry name" value="Citrate_synth-like_lrg_a-sub"/>
</dbReference>